<evidence type="ECO:0000313" key="3">
    <source>
        <dbReference type="Proteomes" id="UP000054248"/>
    </source>
</evidence>
<evidence type="ECO:0000313" key="2">
    <source>
        <dbReference type="EMBL" id="KIO28594.1"/>
    </source>
</evidence>
<dbReference type="Proteomes" id="UP000054248">
    <property type="component" value="Unassembled WGS sequence"/>
</dbReference>
<accession>A0A0C3QNE5</accession>
<organism evidence="2 3">
    <name type="scientific">Tulasnella calospora MUT 4182</name>
    <dbReference type="NCBI Taxonomy" id="1051891"/>
    <lineage>
        <taxon>Eukaryota</taxon>
        <taxon>Fungi</taxon>
        <taxon>Dikarya</taxon>
        <taxon>Basidiomycota</taxon>
        <taxon>Agaricomycotina</taxon>
        <taxon>Agaricomycetes</taxon>
        <taxon>Cantharellales</taxon>
        <taxon>Tulasnellaceae</taxon>
        <taxon>Tulasnella</taxon>
    </lineage>
</organism>
<dbReference type="HOGENOM" id="CLU_118230_0_0_1"/>
<sequence>MVVSAIVSPREIVDNTAQQIKAHPEAFLGPWFFSLIALTFMMGVLATQITKYFSTFGYESPRLFWLVVSCVVLVVAEWVALLSIEWNGYGDWSRFLQTSRQTLALPITTWLTVFAAQLFFASRCYTLYGRNKLIFGALLFGK</sequence>
<dbReference type="EMBL" id="KN822992">
    <property type="protein sequence ID" value="KIO28594.1"/>
    <property type="molecule type" value="Genomic_DNA"/>
</dbReference>
<keyword evidence="1" id="KW-0472">Membrane</keyword>
<keyword evidence="3" id="KW-1185">Reference proteome</keyword>
<feature type="transmembrane region" description="Helical" evidence="1">
    <location>
        <begin position="63"/>
        <end position="84"/>
    </location>
</feature>
<dbReference type="PANTHER" id="PTHR40465:SF1">
    <property type="entry name" value="DUF6534 DOMAIN-CONTAINING PROTEIN"/>
    <property type="match status" value="1"/>
</dbReference>
<gene>
    <name evidence="2" type="ORF">M407DRAFT_22178</name>
</gene>
<keyword evidence="1" id="KW-0812">Transmembrane</keyword>
<feature type="transmembrane region" description="Helical" evidence="1">
    <location>
        <begin position="104"/>
        <end position="122"/>
    </location>
</feature>
<dbReference type="OrthoDB" id="2745105at2759"/>
<reference evidence="2 3" key="1">
    <citation type="submission" date="2014-04" db="EMBL/GenBank/DDBJ databases">
        <authorList>
            <consortium name="DOE Joint Genome Institute"/>
            <person name="Kuo A."/>
            <person name="Girlanda M."/>
            <person name="Perotto S."/>
            <person name="Kohler A."/>
            <person name="Nagy L.G."/>
            <person name="Floudas D."/>
            <person name="Copeland A."/>
            <person name="Barry K.W."/>
            <person name="Cichocki N."/>
            <person name="Veneault-Fourrey C."/>
            <person name="LaButti K."/>
            <person name="Lindquist E.A."/>
            <person name="Lipzen A."/>
            <person name="Lundell T."/>
            <person name="Morin E."/>
            <person name="Murat C."/>
            <person name="Sun H."/>
            <person name="Tunlid A."/>
            <person name="Henrissat B."/>
            <person name="Grigoriev I.V."/>
            <person name="Hibbett D.S."/>
            <person name="Martin F."/>
            <person name="Nordberg H.P."/>
            <person name="Cantor M.N."/>
            <person name="Hua S.X."/>
        </authorList>
    </citation>
    <scope>NUCLEOTIDE SEQUENCE [LARGE SCALE GENOMIC DNA]</scope>
    <source>
        <strain evidence="2 3">MUT 4182</strain>
    </source>
</reference>
<evidence type="ECO:0000256" key="1">
    <source>
        <dbReference type="SAM" id="Phobius"/>
    </source>
</evidence>
<name>A0A0C3QNE5_9AGAM</name>
<reference evidence="3" key="2">
    <citation type="submission" date="2015-01" db="EMBL/GenBank/DDBJ databases">
        <title>Evolutionary Origins and Diversification of the Mycorrhizal Mutualists.</title>
        <authorList>
            <consortium name="DOE Joint Genome Institute"/>
            <consortium name="Mycorrhizal Genomics Consortium"/>
            <person name="Kohler A."/>
            <person name="Kuo A."/>
            <person name="Nagy L.G."/>
            <person name="Floudas D."/>
            <person name="Copeland A."/>
            <person name="Barry K.W."/>
            <person name="Cichocki N."/>
            <person name="Veneault-Fourrey C."/>
            <person name="LaButti K."/>
            <person name="Lindquist E.A."/>
            <person name="Lipzen A."/>
            <person name="Lundell T."/>
            <person name="Morin E."/>
            <person name="Murat C."/>
            <person name="Riley R."/>
            <person name="Ohm R."/>
            <person name="Sun H."/>
            <person name="Tunlid A."/>
            <person name="Henrissat B."/>
            <person name="Grigoriev I.V."/>
            <person name="Hibbett D.S."/>
            <person name="Martin F."/>
        </authorList>
    </citation>
    <scope>NUCLEOTIDE SEQUENCE [LARGE SCALE GENOMIC DNA]</scope>
    <source>
        <strain evidence="3">MUT 4182</strain>
    </source>
</reference>
<proteinExistence type="predicted"/>
<feature type="transmembrane region" description="Helical" evidence="1">
    <location>
        <begin position="31"/>
        <end position="51"/>
    </location>
</feature>
<protein>
    <submittedName>
        <fullName evidence="2">Uncharacterized protein</fullName>
    </submittedName>
</protein>
<dbReference type="AlphaFoldDB" id="A0A0C3QNE5"/>
<dbReference type="PANTHER" id="PTHR40465">
    <property type="entry name" value="CHROMOSOME 1, WHOLE GENOME SHOTGUN SEQUENCE"/>
    <property type="match status" value="1"/>
</dbReference>
<keyword evidence="1" id="KW-1133">Transmembrane helix</keyword>